<evidence type="ECO:0000313" key="1">
    <source>
        <dbReference type="EMBL" id="SFL01098.1"/>
    </source>
</evidence>
<protein>
    <submittedName>
        <fullName evidence="1">Uncharacterized protein</fullName>
    </submittedName>
</protein>
<organism evidence="1 2">
    <name type="scientific">Candidatus Pantoea symbiotica</name>
    <dbReference type="NCBI Taxonomy" id="1884370"/>
    <lineage>
        <taxon>Bacteria</taxon>
        <taxon>Pseudomonadati</taxon>
        <taxon>Pseudomonadota</taxon>
        <taxon>Gammaproteobacteria</taxon>
        <taxon>Enterobacterales</taxon>
        <taxon>Erwiniaceae</taxon>
        <taxon>Pantoea</taxon>
    </lineage>
</organism>
<reference evidence="1 2" key="1">
    <citation type="submission" date="2016-10" db="EMBL/GenBank/DDBJ databases">
        <authorList>
            <person name="Varghese N."/>
            <person name="Submissions S."/>
        </authorList>
    </citation>
    <scope>NUCLEOTIDE SEQUENCE [LARGE SCALE GENOMIC DNA]</scope>
    <source>
        <strain evidence="1 2">YR512</strain>
    </source>
</reference>
<proteinExistence type="predicted"/>
<sequence>MRKSLLAVALFVAFILPWALVLLVRPAEPVPEWCEFPYRIQNEAQPGGVINATVRNRFKADGSGSSILTGTITLRDRHYQLNRVSDYSWHRQGDFMLVNTHQVQIMANDTVPAALAAQVLFTSGREANNDFYQMYQLPNGDQIINYSGMPRLYCHT</sequence>
<accession>A0A1I4E5K2</accession>
<evidence type="ECO:0000313" key="2">
    <source>
        <dbReference type="Proteomes" id="UP000198841"/>
    </source>
</evidence>
<comment type="caution">
    <text evidence="1">The sequence shown here is derived from an EMBL/GenBank/DDBJ whole genome shotgun (WGS) entry which is preliminary data.</text>
</comment>
<keyword evidence="2" id="KW-1185">Reference proteome</keyword>
<dbReference type="EMBL" id="FOSD01000016">
    <property type="protein sequence ID" value="SFL01098.1"/>
    <property type="molecule type" value="Genomic_DNA"/>
</dbReference>
<gene>
    <name evidence="1" type="ORF">SAMN05518863_1167</name>
</gene>
<name>A0A1I4E5K2_9GAMM</name>
<dbReference type="Proteomes" id="UP000198841">
    <property type="component" value="Unassembled WGS sequence"/>
</dbReference>